<dbReference type="STRING" id="316055.RPE_1093"/>
<keyword evidence="4 8" id="KW-0812">Transmembrane</keyword>
<dbReference type="HOGENOM" id="CLU_024920_0_1_5"/>
<dbReference type="GO" id="GO:0089702">
    <property type="term" value="F:undecaprenyl-phosphate glucose phosphotransferase activity"/>
    <property type="evidence" value="ECO:0007669"/>
    <property type="project" value="TreeGrafter"/>
</dbReference>
<dbReference type="GO" id="GO:0016020">
    <property type="term" value="C:membrane"/>
    <property type="evidence" value="ECO:0007669"/>
    <property type="project" value="UniProtKB-SubCell"/>
</dbReference>
<evidence type="ECO:0000256" key="2">
    <source>
        <dbReference type="ARBA" id="ARBA00006464"/>
    </source>
</evidence>
<keyword evidence="7" id="KW-0270">Exopolysaccharide synthesis</keyword>
<dbReference type="InterPro" id="IPR017475">
    <property type="entry name" value="EPS_sugar_tfrase"/>
</dbReference>
<keyword evidence="3 10" id="KW-0808">Transferase</keyword>
<dbReference type="GO" id="GO:0009242">
    <property type="term" value="P:colanic acid biosynthetic process"/>
    <property type="evidence" value="ECO:0007669"/>
    <property type="project" value="TreeGrafter"/>
</dbReference>
<name>Q07SN8_RHOP5</name>
<dbReference type="InterPro" id="IPR003362">
    <property type="entry name" value="Bact_transf"/>
</dbReference>
<dbReference type="AlphaFoldDB" id="Q07SN8"/>
<organism evidence="10">
    <name type="scientific">Rhodopseudomonas palustris (strain BisA53)</name>
    <dbReference type="NCBI Taxonomy" id="316055"/>
    <lineage>
        <taxon>Bacteria</taxon>
        <taxon>Pseudomonadati</taxon>
        <taxon>Pseudomonadota</taxon>
        <taxon>Alphaproteobacteria</taxon>
        <taxon>Hyphomicrobiales</taxon>
        <taxon>Nitrobacteraceae</taxon>
        <taxon>Rhodopseudomonas</taxon>
    </lineage>
</organism>
<evidence type="ECO:0000256" key="7">
    <source>
        <dbReference type="ARBA" id="ARBA00023169"/>
    </source>
</evidence>
<dbReference type="Pfam" id="PF02397">
    <property type="entry name" value="Bac_transf"/>
    <property type="match status" value="1"/>
</dbReference>
<evidence type="ECO:0000313" key="10">
    <source>
        <dbReference type="EMBL" id="ABJ05046.1"/>
    </source>
</evidence>
<dbReference type="EMBL" id="CP000463">
    <property type="protein sequence ID" value="ABJ05046.1"/>
    <property type="molecule type" value="Genomic_DNA"/>
</dbReference>
<evidence type="ECO:0000256" key="6">
    <source>
        <dbReference type="ARBA" id="ARBA00023136"/>
    </source>
</evidence>
<evidence type="ECO:0000256" key="3">
    <source>
        <dbReference type="ARBA" id="ARBA00022679"/>
    </source>
</evidence>
<evidence type="ECO:0000256" key="5">
    <source>
        <dbReference type="ARBA" id="ARBA00022989"/>
    </source>
</evidence>
<dbReference type="PANTHER" id="PTHR30576">
    <property type="entry name" value="COLANIC BIOSYNTHESIS UDP-GLUCOSE LIPID CARRIER TRANSFERASE"/>
    <property type="match status" value="1"/>
</dbReference>
<comment type="subcellular location">
    <subcellularLocation>
        <location evidence="1">Membrane</location>
        <topology evidence="1">Multi-pass membrane protein</topology>
    </subcellularLocation>
</comment>
<evidence type="ECO:0000259" key="9">
    <source>
        <dbReference type="Pfam" id="PF02397"/>
    </source>
</evidence>
<keyword evidence="5 8" id="KW-1133">Transmembrane helix</keyword>
<dbReference type="PANTHER" id="PTHR30576:SF21">
    <property type="entry name" value="UDP-GLUCOSE:UNDECAPRENYL-PHOSPHATE GLUCOSE-1-PHOSPHATE TRANSFERASE"/>
    <property type="match status" value="1"/>
</dbReference>
<feature type="domain" description="Bacterial sugar transferase" evidence="9">
    <location>
        <begin position="106"/>
        <end position="289"/>
    </location>
</feature>
<dbReference type="KEGG" id="rpe:RPE_1093"/>
<proteinExistence type="inferred from homology"/>
<comment type="similarity">
    <text evidence="2">Belongs to the bacterial sugar transferase family.</text>
</comment>
<feature type="transmembrane region" description="Helical" evidence="8">
    <location>
        <begin position="108"/>
        <end position="132"/>
    </location>
</feature>
<dbReference type="GO" id="GO:0000271">
    <property type="term" value="P:polysaccharide biosynthetic process"/>
    <property type="evidence" value="ECO:0007669"/>
    <property type="project" value="UniProtKB-KW"/>
</dbReference>
<dbReference type="Pfam" id="PF13727">
    <property type="entry name" value="CoA_binding_3"/>
    <property type="match status" value="1"/>
</dbReference>
<keyword evidence="6 8" id="KW-0472">Membrane</keyword>
<protein>
    <submittedName>
        <fullName evidence="10">Sugar transferase</fullName>
    </submittedName>
</protein>
<accession>Q07SN8</accession>
<dbReference type="eggNOG" id="COG2148">
    <property type="taxonomic scope" value="Bacteria"/>
</dbReference>
<dbReference type="NCBIfam" id="TIGR03025">
    <property type="entry name" value="EPS_sugtrans"/>
    <property type="match status" value="1"/>
</dbReference>
<sequence>MYRYGAYEVERLAVSPVRRECSEEADMTGIIDRVRSQSIEQVLLALDWSDRERLEELRRFFRVFPIPVRLIPDRSMRDVLKYTESATSLVVDLQREPLGRVEQLLKRLLDVTVAFTSLVVLSPILLLTAFLIRAQDGSPVIFRQRRMGFNNQMFFIYKFRSMRVMEDGSNVSQARRNDLRVTPLGKILRRTSIDELPQLFNVLKGDMSIVGPRPHAVAHDNEYGRMISEYAFRRHVKPGITGWAQVKGFRGETVRLEQMAKRVELDLWYINNWSIALDVHIIARTAFALARGRNAY</sequence>
<evidence type="ECO:0000256" key="4">
    <source>
        <dbReference type="ARBA" id="ARBA00022692"/>
    </source>
</evidence>
<evidence type="ECO:0000256" key="1">
    <source>
        <dbReference type="ARBA" id="ARBA00004141"/>
    </source>
</evidence>
<reference evidence="10" key="1">
    <citation type="submission" date="2006-09" db="EMBL/GenBank/DDBJ databases">
        <title>Complete sequence of Rhodopseudomonas palustris BisA53.</title>
        <authorList>
            <consortium name="US DOE Joint Genome Institute"/>
            <person name="Copeland A."/>
            <person name="Lucas S."/>
            <person name="Lapidus A."/>
            <person name="Barry K."/>
            <person name="Detter J.C."/>
            <person name="Glavina del Rio T."/>
            <person name="Hammon N."/>
            <person name="Israni S."/>
            <person name="Dalin E."/>
            <person name="Tice H."/>
            <person name="Pitluck S."/>
            <person name="Chain P."/>
            <person name="Malfatti S."/>
            <person name="Shin M."/>
            <person name="Vergez L."/>
            <person name="Schmutz J."/>
            <person name="Larimer F."/>
            <person name="Land M."/>
            <person name="Hauser L."/>
            <person name="Pelletier D.A."/>
            <person name="Kyrpides N."/>
            <person name="Kim E."/>
            <person name="Harwood C.S."/>
            <person name="Oda Y."/>
            <person name="Richardson P."/>
        </authorList>
    </citation>
    <scope>NUCLEOTIDE SEQUENCE [LARGE SCALE GENOMIC DNA]</scope>
    <source>
        <strain evidence="10">BisA53</strain>
    </source>
</reference>
<evidence type="ECO:0000256" key="8">
    <source>
        <dbReference type="SAM" id="Phobius"/>
    </source>
</evidence>
<gene>
    <name evidence="10" type="ordered locus">RPE_1093</name>
</gene>